<comment type="catalytic activity">
    <reaction evidence="6">
        <text>adenosine 3',5'-bisphosphate + H2O = AMP + phosphate</text>
        <dbReference type="Rhea" id="RHEA:10040"/>
        <dbReference type="ChEBI" id="CHEBI:15377"/>
        <dbReference type="ChEBI" id="CHEBI:43474"/>
        <dbReference type="ChEBI" id="CHEBI:58343"/>
        <dbReference type="ChEBI" id="CHEBI:456215"/>
        <dbReference type="EC" id="3.1.3.7"/>
    </reaction>
</comment>
<keyword evidence="2 6" id="KW-1003">Cell membrane</keyword>
<dbReference type="CDD" id="cd01638">
    <property type="entry name" value="CysQ"/>
    <property type="match status" value="1"/>
</dbReference>
<evidence type="ECO:0000256" key="2">
    <source>
        <dbReference type="ARBA" id="ARBA00022475"/>
    </source>
</evidence>
<accession>A0A2R8BSX2</accession>
<dbReference type="InterPro" id="IPR006240">
    <property type="entry name" value="CysQ"/>
</dbReference>
<organism evidence="8 9">
    <name type="scientific">Palleronia abyssalis</name>
    <dbReference type="NCBI Taxonomy" id="1501240"/>
    <lineage>
        <taxon>Bacteria</taxon>
        <taxon>Pseudomonadati</taxon>
        <taxon>Pseudomonadota</taxon>
        <taxon>Alphaproteobacteria</taxon>
        <taxon>Rhodobacterales</taxon>
        <taxon>Roseobacteraceae</taxon>
        <taxon>Palleronia</taxon>
    </lineage>
</organism>
<evidence type="ECO:0000256" key="4">
    <source>
        <dbReference type="ARBA" id="ARBA00022801"/>
    </source>
</evidence>
<dbReference type="GO" id="GO:0005886">
    <property type="term" value="C:plasma membrane"/>
    <property type="evidence" value="ECO:0007669"/>
    <property type="project" value="UniProtKB-SubCell"/>
</dbReference>
<dbReference type="RefSeq" id="WP_108893084.1">
    <property type="nucleotide sequence ID" value="NZ_ONZF01000002.1"/>
</dbReference>
<feature type="binding site" evidence="6">
    <location>
        <begin position="87"/>
        <end position="90"/>
    </location>
    <ligand>
        <name>substrate</name>
    </ligand>
</feature>
<feature type="binding site" evidence="6">
    <location>
        <position position="217"/>
    </location>
    <ligand>
        <name>substrate</name>
    </ligand>
</feature>
<evidence type="ECO:0000256" key="7">
    <source>
        <dbReference type="PIRSR" id="PIRSR600760-2"/>
    </source>
</evidence>
<feature type="binding site" evidence="7">
    <location>
        <position position="217"/>
    </location>
    <ligand>
        <name>Mg(2+)</name>
        <dbReference type="ChEBI" id="CHEBI:18420"/>
        <label>1</label>
        <note>catalytic</note>
    </ligand>
</feature>
<keyword evidence="5 6" id="KW-0472">Membrane</keyword>
<gene>
    <name evidence="6 8" type="primary">cysQ</name>
    <name evidence="8" type="ORF">PAA8504_01035</name>
</gene>
<feature type="binding site" evidence="7">
    <location>
        <position position="88"/>
    </location>
    <ligand>
        <name>Mg(2+)</name>
        <dbReference type="ChEBI" id="CHEBI:18420"/>
        <label>1</label>
        <note>catalytic</note>
    </ligand>
</feature>
<comment type="similarity">
    <text evidence="1 6">Belongs to the inositol monophosphatase superfamily. CysQ family.</text>
</comment>
<keyword evidence="6 7" id="KW-0460">Magnesium</keyword>
<feature type="binding site" evidence="6">
    <location>
        <position position="217"/>
    </location>
    <ligand>
        <name>Mg(2+)</name>
        <dbReference type="ChEBI" id="CHEBI:18420"/>
        <label>2</label>
    </ligand>
</feature>
<feature type="binding site" evidence="6">
    <location>
        <position position="85"/>
    </location>
    <ligand>
        <name>Mg(2+)</name>
        <dbReference type="ChEBI" id="CHEBI:18420"/>
        <label>2</label>
    </ligand>
</feature>
<dbReference type="HAMAP" id="MF_02095">
    <property type="entry name" value="CysQ"/>
    <property type="match status" value="1"/>
</dbReference>
<protein>
    <recommendedName>
        <fullName evidence="6">3'(2'),5'-bisphosphate nucleotidase CysQ</fullName>
        <ecNumber evidence="6">3.1.3.7</ecNumber>
    </recommendedName>
    <alternativeName>
        <fullName evidence="6">3'(2'),5-bisphosphonucleoside 3'(2')-phosphohydrolase</fullName>
    </alternativeName>
    <alternativeName>
        <fullName evidence="6">3'-phosphoadenosine 5'-phosphate phosphatase</fullName>
        <shortName evidence="6">PAP phosphatase</shortName>
    </alternativeName>
</protein>
<evidence type="ECO:0000256" key="1">
    <source>
        <dbReference type="ARBA" id="ARBA00005289"/>
    </source>
</evidence>
<reference evidence="8 9" key="1">
    <citation type="submission" date="2018-03" db="EMBL/GenBank/DDBJ databases">
        <authorList>
            <person name="Keele B.F."/>
        </authorList>
    </citation>
    <scope>NUCLEOTIDE SEQUENCE [LARGE SCALE GENOMIC DNA]</scope>
    <source>
        <strain evidence="8 9">CECT 8504</strain>
    </source>
</reference>
<dbReference type="EC" id="3.1.3.7" evidence="6"/>
<dbReference type="Proteomes" id="UP000244912">
    <property type="component" value="Unassembled WGS sequence"/>
</dbReference>
<dbReference type="EMBL" id="ONZF01000002">
    <property type="protein sequence ID" value="SPJ23228.1"/>
    <property type="molecule type" value="Genomic_DNA"/>
</dbReference>
<dbReference type="PANTHER" id="PTHR43028">
    <property type="entry name" value="3'(2'),5'-BISPHOSPHATE NUCLEOTIDASE 1"/>
    <property type="match status" value="1"/>
</dbReference>
<dbReference type="GO" id="GO:0050427">
    <property type="term" value="P:3'-phosphoadenosine 5'-phosphosulfate metabolic process"/>
    <property type="evidence" value="ECO:0007669"/>
    <property type="project" value="TreeGrafter"/>
</dbReference>
<feature type="binding site" evidence="6">
    <location>
        <position position="85"/>
    </location>
    <ligand>
        <name>Mg(2+)</name>
        <dbReference type="ChEBI" id="CHEBI:18420"/>
        <label>1</label>
    </ligand>
</feature>
<dbReference type="AlphaFoldDB" id="A0A2R8BSX2"/>
<keyword evidence="9" id="KW-1185">Reference proteome</keyword>
<feature type="binding site" evidence="6">
    <location>
        <position position="87"/>
    </location>
    <ligand>
        <name>Mg(2+)</name>
        <dbReference type="ChEBI" id="CHEBI:18420"/>
        <label>1</label>
    </ligand>
</feature>
<keyword evidence="3 6" id="KW-0997">Cell inner membrane</keyword>
<dbReference type="InterPro" id="IPR000760">
    <property type="entry name" value="Inositol_monophosphatase-like"/>
</dbReference>
<feature type="binding site" evidence="6">
    <location>
        <position position="88"/>
    </location>
    <ligand>
        <name>Mg(2+)</name>
        <dbReference type="ChEBI" id="CHEBI:18420"/>
        <label>2</label>
    </ligand>
</feature>
<evidence type="ECO:0000256" key="6">
    <source>
        <dbReference type="HAMAP-Rule" id="MF_02095"/>
    </source>
</evidence>
<name>A0A2R8BSX2_9RHOB</name>
<dbReference type="PRINTS" id="PR00377">
    <property type="entry name" value="IMPHPHTASES"/>
</dbReference>
<dbReference type="GO" id="GO:0046854">
    <property type="term" value="P:phosphatidylinositol phosphate biosynthetic process"/>
    <property type="evidence" value="ECO:0007669"/>
    <property type="project" value="InterPro"/>
</dbReference>
<comment type="subcellular location">
    <subcellularLocation>
        <location evidence="6">Cell inner membrane</location>
        <topology evidence="6">Peripheral membrane protein</topology>
        <orientation evidence="6">Cytoplasmic side</orientation>
    </subcellularLocation>
</comment>
<comment type="function">
    <text evidence="6">Converts adenosine-3',5'-bisphosphate (PAP) to AMP.</text>
</comment>
<dbReference type="Pfam" id="PF00459">
    <property type="entry name" value="Inositol_P"/>
    <property type="match status" value="1"/>
</dbReference>
<evidence type="ECO:0000256" key="3">
    <source>
        <dbReference type="ARBA" id="ARBA00022519"/>
    </source>
</evidence>
<evidence type="ECO:0000313" key="8">
    <source>
        <dbReference type="EMBL" id="SPJ23228.1"/>
    </source>
</evidence>
<dbReference type="SUPFAM" id="SSF56655">
    <property type="entry name" value="Carbohydrate phosphatase"/>
    <property type="match status" value="1"/>
</dbReference>
<evidence type="ECO:0000313" key="9">
    <source>
        <dbReference type="Proteomes" id="UP000244912"/>
    </source>
</evidence>
<sequence>MDHSTLATVMRRLALEAGDAIMEIYDRDDFEVREKSDESPVTEADEAADALISAGLRAAFPDVALVTEEQADSHGQDVSTFLIVDPLDGTKEFVKRRGDFTVNIAYVEDGQPVRGVVYAPAKGRLFYTGADGASLEEEGPFDKETPGAAKPIAVKMPDNDALLVVASKSHRDQATDDYISKYQVEDMRSAGSSLKFCLVATGEADLYPRLGRTMEWDTAAGHAVLLGAGGRVVRFDDLSPLSYGKARFENPFFIAHAPGVSLKSGATR</sequence>
<proteinExistence type="inferred from homology"/>
<feature type="binding site" evidence="6">
    <location>
        <position position="68"/>
    </location>
    <ligand>
        <name>Mg(2+)</name>
        <dbReference type="ChEBI" id="CHEBI:18420"/>
        <label>1</label>
    </ligand>
</feature>
<feature type="binding site" evidence="7">
    <location>
        <position position="87"/>
    </location>
    <ligand>
        <name>Mg(2+)</name>
        <dbReference type="ChEBI" id="CHEBI:18420"/>
        <label>1</label>
        <note>catalytic</note>
    </ligand>
</feature>
<dbReference type="Gene3D" id="3.40.190.80">
    <property type="match status" value="1"/>
</dbReference>
<dbReference type="NCBIfam" id="TIGR01331">
    <property type="entry name" value="bisphos_cysQ"/>
    <property type="match status" value="1"/>
</dbReference>
<dbReference type="InterPro" id="IPR050725">
    <property type="entry name" value="CysQ/Inositol_MonoPase"/>
</dbReference>
<dbReference type="PROSITE" id="PS00630">
    <property type="entry name" value="IMP_2"/>
    <property type="match status" value="1"/>
</dbReference>
<evidence type="ECO:0000256" key="5">
    <source>
        <dbReference type="ARBA" id="ARBA00023136"/>
    </source>
</evidence>
<comment type="cofactor">
    <cofactor evidence="6 7">
        <name>Mg(2+)</name>
        <dbReference type="ChEBI" id="CHEBI:18420"/>
    </cofactor>
</comment>
<feature type="binding site" evidence="6">
    <location>
        <position position="68"/>
    </location>
    <ligand>
        <name>substrate</name>
    </ligand>
</feature>
<dbReference type="GO" id="GO:0000287">
    <property type="term" value="F:magnesium ion binding"/>
    <property type="evidence" value="ECO:0007669"/>
    <property type="project" value="UniProtKB-UniRule"/>
</dbReference>
<feature type="binding site" evidence="7">
    <location>
        <position position="68"/>
    </location>
    <ligand>
        <name>Mg(2+)</name>
        <dbReference type="ChEBI" id="CHEBI:18420"/>
        <label>1</label>
        <note>catalytic</note>
    </ligand>
</feature>
<dbReference type="InterPro" id="IPR020550">
    <property type="entry name" value="Inositol_monophosphatase_CS"/>
</dbReference>
<keyword evidence="6 7" id="KW-0479">Metal-binding</keyword>
<dbReference type="Gene3D" id="3.30.540.10">
    <property type="entry name" value="Fructose-1,6-Bisphosphatase, subunit A, domain 1"/>
    <property type="match status" value="1"/>
</dbReference>
<dbReference type="PANTHER" id="PTHR43028:SF5">
    <property type="entry name" value="3'(2'),5'-BISPHOSPHATE NUCLEOTIDASE 1"/>
    <property type="match status" value="1"/>
</dbReference>
<dbReference type="GO" id="GO:0000103">
    <property type="term" value="P:sulfate assimilation"/>
    <property type="evidence" value="ECO:0007669"/>
    <property type="project" value="TreeGrafter"/>
</dbReference>
<feature type="binding site" evidence="7">
    <location>
        <position position="85"/>
    </location>
    <ligand>
        <name>Mg(2+)</name>
        <dbReference type="ChEBI" id="CHEBI:18420"/>
        <label>1</label>
        <note>catalytic</note>
    </ligand>
</feature>
<keyword evidence="4 6" id="KW-0378">Hydrolase</keyword>
<dbReference type="OrthoDB" id="9785695at2"/>
<dbReference type="GO" id="GO:0008441">
    <property type="term" value="F:3'(2'),5'-bisphosphate nucleotidase activity"/>
    <property type="evidence" value="ECO:0007669"/>
    <property type="project" value="UniProtKB-UniRule"/>
</dbReference>